<comment type="catalytic activity">
    <reaction evidence="14 15">
        <text>2'-deoxyribonucleotide-(2'-deoxyribose 5'-phosphate)-2'-deoxyribonucleotide-DNA = a 3'-end 2'-deoxyribonucleotide-(2,3-dehydro-2,3-deoxyribose 5'-phosphate)-DNA + a 5'-end 5'-phospho-2'-deoxyribonucleoside-DNA + H(+)</text>
        <dbReference type="Rhea" id="RHEA:66592"/>
        <dbReference type="Rhea" id="RHEA-COMP:13180"/>
        <dbReference type="Rhea" id="RHEA-COMP:16897"/>
        <dbReference type="Rhea" id="RHEA-COMP:17067"/>
        <dbReference type="ChEBI" id="CHEBI:15378"/>
        <dbReference type="ChEBI" id="CHEBI:136412"/>
        <dbReference type="ChEBI" id="CHEBI:157695"/>
        <dbReference type="ChEBI" id="CHEBI:167181"/>
        <dbReference type="EC" id="4.2.99.18"/>
    </reaction>
</comment>
<feature type="active site" description="Proton donor; for beta-elimination activity" evidence="15">
    <location>
        <position position="58"/>
    </location>
</feature>
<evidence type="ECO:0000256" key="15">
    <source>
        <dbReference type="HAMAP-Rule" id="MF_00103"/>
    </source>
</evidence>
<evidence type="ECO:0000259" key="17">
    <source>
        <dbReference type="PROSITE" id="PS51068"/>
    </source>
</evidence>
<dbReference type="InterPro" id="IPR010979">
    <property type="entry name" value="Ribosomal_uS13-like_H2TH"/>
</dbReference>
<dbReference type="PROSITE" id="PS01242">
    <property type="entry name" value="ZF_FPG_1"/>
    <property type="match status" value="1"/>
</dbReference>
<feature type="domain" description="Formamidopyrimidine-DNA glycosylase catalytic" evidence="17">
    <location>
        <begin position="2"/>
        <end position="114"/>
    </location>
</feature>
<protein>
    <recommendedName>
        <fullName evidence="15">Formamidopyrimidine-DNA glycosylase</fullName>
        <shortName evidence="15">Fapy-DNA glycosylase</shortName>
        <ecNumber evidence="15">3.2.2.23</ecNumber>
    </recommendedName>
    <alternativeName>
        <fullName evidence="15">DNA-(apurinic or apyrimidinic site) lyase MutM</fullName>
        <shortName evidence="15">AP lyase MutM</shortName>
        <ecNumber evidence="15">4.2.99.18</ecNumber>
    </alternativeName>
</protein>
<dbReference type="SMART" id="SM01232">
    <property type="entry name" value="H2TH"/>
    <property type="match status" value="1"/>
</dbReference>
<keyword evidence="6 15" id="KW-0863">Zinc-finger</keyword>
<evidence type="ECO:0000256" key="5">
    <source>
        <dbReference type="ARBA" id="ARBA00022763"/>
    </source>
</evidence>
<dbReference type="FunFam" id="1.10.8.50:FF:000003">
    <property type="entry name" value="Formamidopyrimidine-DNA glycosylase"/>
    <property type="match status" value="1"/>
</dbReference>
<evidence type="ECO:0000256" key="3">
    <source>
        <dbReference type="ARBA" id="ARBA00011245"/>
    </source>
</evidence>
<dbReference type="InterPro" id="IPR035937">
    <property type="entry name" value="FPG_N"/>
</dbReference>
<organism evidence="18 19">
    <name type="scientific">Fundidesulfovibrio magnetotacticus</name>
    <dbReference type="NCBI Taxonomy" id="2730080"/>
    <lineage>
        <taxon>Bacteria</taxon>
        <taxon>Pseudomonadati</taxon>
        <taxon>Thermodesulfobacteriota</taxon>
        <taxon>Desulfovibrionia</taxon>
        <taxon>Desulfovibrionales</taxon>
        <taxon>Desulfovibrionaceae</taxon>
        <taxon>Fundidesulfovibrio</taxon>
    </lineage>
</organism>
<dbReference type="PROSITE" id="PS51066">
    <property type="entry name" value="ZF_FPG_2"/>
    <property type="match status" value="1"/>
</dbReference>
<reference evidence="18 19" key="2">
    <citation type="submission" date="2020-05" db="EMBL/GenBank/DDBJ databases">
        <title>Draft genome sequence of Desulfovibrio sp. strainFSS-1.</title>
        <authorList>
            <person name="Shimoshige H."/>
            <person name="Kobayashi H."/>
            <person name="Maekawa T."/>
        </authorList>
    </citation>
    <scope>NUCLEOTIDE SEQUENCE [LARGE SCALE GENOMIC DNA]</scope>
    <source>
        <strain evidence="18 19">SIID29052-01</strain>
    </source>
</reference>
<dbReference type="SUPFAM" id="SSF81624">
    <property type="entry name" value="N-terminal domain of MutM-like DNA repair proteins"/>
    <property type="match status" value="1"/>
</dbReference>
<dbReference type="PROSITE" id="PS51068">
    <property type="entry name" value="FPG_CAT"/>
    <property type="match status" value="1"/>
</dbReference>
<evidence type="ECO:0000256" key="7">
    <source>
        <dbReference type="ARBA" id="ARBA00022801"/>
    </source>
</evidence>
<dbReference type="NCBIfam" id="NF002211">
    <property type="entry name" value="PRK01103.1"/>
    <property type="match status" value="1"/>
</dbReference>
<dbReference type="GO" id="GO:0008270">
    <property type="term" value="F:zinc ion binding"/>
    <property type="evidence" value="ECO:0007669"/>
    <property type="project" value="UniProtKB-UniRule"/>
</dbReference>
<gene>
    <name evidence="15 18" type="primary">mutM</name>
    <name evidence="15" type="synonym">fpg</name>
    <name evidence="18" type="ORF">NNJEOMEG_00581</name>
</gene>
<keyword evidence="9 15" id="KW-0238">DNA-binding</keyword>
<evidence type="ECO:0000256" key="12">
    <source>
        <dbReference type="ARBA" id="ARBA00023268"/>
    </source>
</evidence>
<feature type="binding site" evidence="15">
    <location>
        <position position="92"/>
    </location>
    <ligand>
        <name>DNA</name>
        <dbReference type="ChEBI" id="CHEBI:16991"/>
    </ligand>
</feature>
<evidence type="ECO:0000256" key="1">
    <source>
        <dbReference type="ARBA" id="ARBA00001668"/>
    </source>
</evidence>
<dbReference type="InterPro" id="IPR015887">
    <property type="entry name" value="DNA_glyclase_Znf_dom_DNA_BS"/>
</dbReference>
<dbReference type="PANTHER" id="PTHR22993:SF9">
    <property type="entry name" value="FORMAMIDOPYRIMIDINE-DNA GLYCOSYLASE"/>
    <property type="match status" value="1"/>
</dbReference>
<dbReference type="NCBIfam" id="TIGR00577">
    <property type="entry name" value="fpg"/>
    <property type="match status" value="1"/>
</dbReference>
<feature type="binding site" evidence="15">
    <location>
        <position position="152"/>
    </location>
    <ligand>
        <name>DNA</name>
        <dbReference type="ChEBI" id="CHEBI:16991"/>
    </ligand>
</feature>
<dbReference type="SUPFAM" id="SSF57716">
    <property type="entry name" value="Glucocorticoid receptor-like (DNA-binding domain)"/>
    <property type="match status" value="1"/>
</dbReference>
<dbReference type="SMART" id="SM00898">
    <property type="entry name" value="Fapy_DNA_glyco"/>
    <property type="match status" value="1"/>
</dbReference>
<keyword evidence="10 15" id="KW-0234">DNA repair</keyword>
<evidence type="ECO:0000256" key="2">
    <source>
        <dbReference type="ARBA" id="ARBA00009409"/>
    </source>
</evidence>
<dbReference type="Gene3D" id="3.20.190.10">
    <property type="entry name" value="MutM-like, N-terminal"/>
    <property type="match status" value="1"/>
</dbReference>
<comment type="caution">
    <text evidence="18">The sequence shown here is derived from an EMBL/GenBank/DDBJ whole genome shotgun (WGS) entry which is preliminary data.</text>
</comment>
<dbReference type="HAMAP" id="MF_00103">
    <property type="entry name" value="Fapy_DNA_glycosyl"/>
    <property type="match status" value="1"/>
</dbReference>
<feature type="domain" description="FPG-type" evidence="16">
    <location>
        <begin position="237"/>
        <end position="271"/>
    </location>
</feature>
<comment type="function">
    <text evidence="15">Involved in base excision repair of DNA damaged by oxidation or by mutagenic agents. Acts as DNA glycosylase that recognizes and removes damaged bases. Has a preference for oxidized purines, such as 7,8-dihydro-8-oxoguanine (8-oxoG). Has AP (apurinic/apyrimidinic) lyase activity and introduces nicks in the DNA strand. Cleaves the DNA backbone by beta-delta elimination to generate a single-strand break at the site of the removed base with both 3'- and 5'-phosphates.</text>
</comment>
<dbReference type="PANTHER" id="PTHR22993">
    <property type="entry name" value="FORMAMIDOPYRIMIDINE-DNA GLYCOSYLASE"/>
    <property type="match status" value="1"/>
</dbReference>
<dbReference type="InterPro" id="IPR010663">
    <property type="entry name" value="Znf_FPG/IleRS"/>
</dbReference>
<proteinExistence type="inferred from homology"/>
<keyword evidence="5 15" id="KW-0227">DNA damage</keyword>
<feature type="active site" description="Proton donor; for delta-elimination activity" evidence="15">
    <location>
        <position position="261"/>
    </location>
</feature>
<dbReference type="InterPro" id="IPR020629">
    <property type="entry name" value="FPG_Glyclase"/>
</dbReference>
<comment type="similarity">
    <text evidence="2 15">Belongs to the FPG family.</text>
</comment>
<dbReference type="CDD" id="cd08966">
    <property type="entry name" value="EcFpg-like_N"/>
    <property type="match status" value="1"/>
</dbReference>
<dbReference type="EC" id="3.2.2.23" evidence="15"/>
<evidence type="ECO:0000256" key="8">
    <source>
        <dbReference type="ARBA" id="ARBA00022833"/>
    </source>
</evidence>
<name>A0A6V8LM20_9BACT</name>
<dbReference type="SUPFAM" id="SSF46946">
    <property type="entry name" value="S13-like H2TH domain"/>
    <property type="match status" value="1"/>
</dbReference>
<sequence length="275" mass="29748">MPELPEVETIARGLAPLLAGRRVAGLDVLDRRAFPGDPEAFLKDCTGLAFTGTGRRGKLLLLELENGGCLAFHLRMTGRVFVARPDAQPHRHLRLLVPLDDGRAIHFQDMRRFGSCRAFGPGELEGWGFVRDLGPEPIGLAPEAFRQALAGRAGRIKALLLDQHVLAGVGNIYADEALFRAGIHPETPADRIAPGKLEALLAALQEVLQRAIEAGGSTIRDYRTAHGVEGSFQWSFQAYGRAGQPCPRCARAMESARVAGRTSTFCRACQPPPAT</sequence>
<keyword evidence="13 15" id="KW-0326">Glycosidase</keyword>
<keyword evidence="4 15" id="KW-0479">Metal-binding</keyword>
<dbReference type="Gene3D" id="1.10.8.50">
    <property type="match status" value="1"/>
</dbReference>
<evidence type="ECO:0000256" key="13">
    <source>
        <dbReference type="ARBA" id="ARBA00023295"/>
    </source>
</evidence>
<evidence type="ECO:0000256" key="6">
    <source>
        <dbReference type="ARBA" id="ARBA00022771"/>
    </source>
</evidence>
<accession>A0A6V8LM20</accession>
<evidence type="ECO:0000256" key="9">
    <source>
        <dbReference type="ARBA" id="ARBA00023125"/>
    </source>
</evidence>
<evidence type="ECO:0000313" key="19">
    <source>
        <dbReference type="Proteomes" id="UP000494245"/>
    </source>
</evidence>
<evidence type="ECO:0000256" key="10">
    <source>
        <dbReference type="ARBA" id="ARBA00023204"/>
    </source>
</evidence>
<comment type="catalytic activity">
    <reaction evidence="1 15">
        <text>Hydrolysis of DNA containing ring-opened 7-methylguanine residues, releasing 2,6-diamino-4-hydroxy-5-(N-methyl)formamidopyrimidine.</text>
        <dbReference type="EC" id="3.2.2.23"/>
    </reaction>
</comment>
<dbReference type="GO" id="GO:0140078">
    <property type="term" value="F:class I DNA-(apurinic or apyrimidinic site) endonuclease activity"/>
    <property type="evidence" value="ECO:0007669"/>
    <property type="project" value="UniProtKB-EC"/>
</dbReference>
<dbReference type="GO" id="GO:0006284">
    <property type="term" value="P:base-excision repair"/>
    <property type="evidence" value="ECO:0007669"/>
    <property type="project" value="InterPro"/>
</dbReference>
<dbReference type="InterPro" id="IPR015886">
    <property type="entry name" value="H2TH_FPG"/>
</dbReference>
<dbReference type="AlphaFoldDB" id="A0A6V8LM20"/>
<evidence type="ECO:0000313" key="18">
    <source>
        <dbReference type="EMBL" id="GFK92754.1"/>
    </source>
</evidence>
<keyword evidence="8 15" id="KW-0862">Zinc</keyword>
<dbReference type="InterPro" id="IPR000214">
    <property type="entry name" value="Znf_DNA_glyclase/AP_lyase"/>
</dbReference>
<dbReference type="Pfam" id="PF01149">
    <property type="entry name" value="Fapy_DNA_glyco"/>
    <property type="match status" value="1"/>
</dbReference>
<dbReference type="EC" id="4.2.99.18" evidence="15"/>
<reference evidence="18 19" key="1">
    <citation type="submission" date="2020-04" db="EMBL/GenBank/DDBJ databases">
        <authorList>
            <consortium name="Desulfovibrio sp. FSS-1 genome sequencing consortium"/>
            <person name="Shimoshige H."/>
            <person name="Kobayashi H."/>
            <person name="Maekawa T."/>
        </authorList>
    </citation>
    <scope>NUCLEOTIDE SEQUENCE [LARGE SCALE GENOMIC DNA]</scope>
    <source>
        <strain evidence="18 19">SIID29052-01</strain>
    </source>
</reference>
<comment type="cofactor">
    <cofactor evidence="15">
        <name>Zn(2+)</name>
        <dbReference type="ChEBI" id="CHEBI:29105"/>
    </cofactor>
    <text evidence="15">Binds 1 zinc ion per subunit.</text>
</comment>
<dbReference type="InterPro" id="IPR012319">
    <property type="entry name" value="FPG_cat"/>
</dbReference>
<dbReference type="Pfam" id="PF06827">
    <property type="entry name" value="zf-FPG_IleRS"/>
    <property type="match status" value="1"/>
</dbReference>
<feature type="active site" description="Proton donor" evidence="15">
    <location>
        <position position="3"/>
    </location>
</feature>
<keyword evidence="7 15" id="KW-0378">Hydrolase</keyword>
<dbReference type="Proteomes" id="UP000494245">
    <property type="component" value="Unassembled WGS sequence"/>
</dbReference>
<evidence type="ECO:0000259" key="16">
    <source>
        <dbReference type="PROSITE" id="PS51066"/>
    </source>
</evidence>
<dbReference type="GO" id="GO:0003684">
    <property type="term" value="F:damaged DNA binding"/>
    <property type="evidence" value="ECO:0007669"/>
    <property type="project" value="InterPro"/>
</dbReference>
<feature type="binding site" evidence="15">
    <location>
        <position position="111"/>
    </location>
    <ligand>
        <name>DNA</name>
        <dbReference type="ChEBI" id="CHEBI:16991"/>
    </ligand>
</feature>
<keyword evidence="11 15" id="KW-0456">Lyase</keyword>
<keyword evidence="12 15" id="KW-0511">Multifunctional enzyme</keyword>
<comment type="subunit">
    <text evidence="3 15">Monomer.</text>
</comment>
<dbReference type="EMBL" id="BLTE01000001">
    <property type="protein sequence ID" value="GFK92754.1"/>
    <property type="molecule type" value="Genomic_DNA"/>
</dbReference>
<keyword evidence="19" id="KW-1185">Reference proteome</keyword>
<evidence type="ECO:0000256" key="11">
    <source>
        <dbReference type="ARBA" id="ARBA00023239"/>
    </source>
</evidence>
<dbReference type="RefSeq" id="WP_173081086.1">
    <property type="nucleotide sequence ID" value="NZ_BLTE01000001.1"/>
</dbReference>
<dbReference type="Pfam" id="PF06831">
    <property type="entry name" value="H2TH"/>
    <property type="match status" value="1"/>
</dbReference>
<evidence type="ECO:0000256" key="4">
    <source>
        <dbReference type="ARBA" id="ARBA00022723"/>
    </source>
</evidence>
<evidence type="ECO:0000256" key="14">
    <source>
        <dbReference type="ARBA" id="ARBA00044632"/>
    </source>
</evidence>
<feature type="active site" description="Schiff-base intermediate with DNA" evidence="15">
    <location>
        <position position="2"/>
    </location>
</feature>
<dbReference type="GO" id="GO:0034039">
    <property type="term" value="F:8-oxo-7,8-dihydroguanine DNA N-glycosylase activity"/>
    <property type="evidence" value="ECO:0007669"/>
    <property type="project" value="TreeGrafter"/>
</dbReference>